<dbReference type="Pfam" id="PF13414">
    <property type="entry name" value="TPR_11"/>
    <property type="match status" value="1"/>
</dbReference>
<dbReference type="SMART" id="SM00862">
    <property type="entry name" value="Trans_reg_C"/>
    <property type="match status" value="1"/>
</dbReference>
<dbReference type="InterPro" id="IPR001867">
    <property type="entry name" value="OmpR/PhoB-type_DNA-bd"/>
</dbReference>
<keyword evidence="7" id="KW-1185">Reference proteome</keyword>
<gene>
    <name evidence="6" type="ORF">RYX56_19120</name>
</gene>
<dbReference type="Pfam" id="PF00486">
    <property type="entry name" value="Trans_reg_C"/>
    <property type="match status" value="1"/>
</dbReference>
<dbReference type="InterPro" id="IPR011990">
    <property type="entry name" value="TPR-like_helical_dom_sf"/>
</dbReference>
<dbReference type="Gene3D" id="1.10.10.10">
    <property type="entry name" value="Winged helix-like DNA-binding domain superfamily/Winged helix DNA-binding domain"/>
    <property type="match status" value="1"/>
</dbReference>
<organism evidence="6 7">
    <name type="scientific">Alkalihalophilus lindianensis</name>
    <dbReference type="NCBI Taxonomy" id="1630542"/>
    <lineage>
        <taxon>Bacteria</taxon>
        <taxon>Bacillati</taxon>
        <taxon>Bacillota</taxon>
        <taxon>Bacilli</taxon>
        <taxon>Bacillales</taxon>
        <taxon>Bacillaceae</taxon>
        <taxon>Alkalihalophilus</taxon>
    </lineage>
</organism>
<comment type="caution">
    <text evidence="6">The sequence shown here is derived from an EMBL/GenBank/DDBJ whole genome shotgun (WGS) entry which is preliminary data.</text>
</comment>
<dbReference type="InterPro" id="IPR036388">
    <property type="entry name" value="WH-like_DNA-bd_sf"/>
</dbReference>
<evidence type="ECO:0000256" key="3">
    <source>
        <dbReference type="ARBA" id="ARBA00023163"/>
    </source>
</evidence>
<evidence type="ECO:0000256" key="1">
    <source>
        <dbReference type="ARBA" id="ARBA00023015"/>
    </source>
</evidence>
<dbReference type="PROSITE" id="PS50005">
    <property type="entry name" value="TPR"/>
    <property type="match status" value="2"/>
</dbReference>
<keyword evidence="1" id="KW-0805">Transcription regulation</keyword>
<dbReference type="RefSeq" id="WP_317123643.1">
    <property type="nucleotide sequence ID" value="NZ_JAWJBA010000009.1"/>
</dbReference>
<evidence type="ECO:0000313" key="6">
    <source>
        <dbReference type="EMBL" id="MDV2686485.1"/>
    </source>
</evidence>
<reference evidence="6 7" key="1">
    <citation type="submission" date="2023-10" db="EMBL/GenBank/DDBJ databases">
        <title>Screening of Alkalihalobacillus lindianensis BZ-TG-R113 and Its Alleviation of Salt Stress on Rapeseed Growth.</title>
        <authorList>
            <person name="Zhao B."/>
            <person name="Guo T."/>
        </authorList>
    </citation>
    <scope>NUCLEOTIDE SEQUENCE [LARGE SCALE GENOMIC DNA]</scope>
    <source>
        <strain evidence="6 7">BZ-TG-R113</strain>
    </source>
</reference>
<keyword evidence="2" id="KW-0238">DNA-binding</keyword>
<feature type="repeat" description="TPR" evidence="4">
    <location>
        <begin position="57"/>
        <end position="90"/>
    </location>
</feature>
<dbReference type="Gene3D" id="1.25.40.10">
    <property type="entry name" value="Tetratricopeptide repeat domain"/>
    <property type="match status" value="1"/>
</dbReference>
<accession>A0ABU3XF17</accession>
<dbReference type="Proteomes" id="UP001287282">
    <property type="component" value="Unassembled WGS sequence"/>
</dbReference>
<evidence type="ECO:0000256" key="4">
    <source>
        <dbReference type="PROSITE-ProRule" id="PRU00339"/>
    </source>
</evidence>
<dbReference type="SUPFAM" id="SSF46894">
    <property type="entry name" value="C-terminal effector domain of the bipartite response regulators"/>
    <property type="match status" value="1"/>
</dbReference>
<keyword evidence="3" id="KW-0804">Transcription</keyword>
<evidence type="ECO:0000259" key="5">
    <source>
        <dbReference type="SMART" id="SM00862"/>
    </source>
</evidence>
<name>A0ABU3XF17_9BACI</name>
<evidence type="ECO:0000313" key="7">
    <source>
        <dbReference type="Proteomes" id="UP001287282"/>
    </source>
</evidence>
<evidence type="ECO:0000256" key="2">
    <source>
        <dbReference type="ARBA" id="ARBA00023125"/>
    </source>
</evidence>
<sequence length="329" mass="39146">MLRYSEYTLEELLEIEGNWWDIEDETDRRWVNDGVMLFTKLSSLDRDNIRYKEVRAYLLILQGESLKIKDRSYERAIQAFRQVIRLEPKNALAHYRLGFLYFYEEEWTKSLESFYLAAHSNPTLTRKKLTPEQKVKAHYYILKNSKIIAQASLDQIDDMPYKQLEKNEELKLLLDEIKNGMEPKEEIKPYQMIKNGVEYSNISEEEYEMLSDIDQPMFIFNQISLNSTEISYNGRSTTIQLKNAAILEYLMKNPNGVTRQDIISRLSQQSRNPEAALRQIISRLRRKLEELNPDIEFIRTIEGGYRWSWGGEYRMFKHFRCVGVEVMLD</sequence>
<dbReference type="SUPFAM" id="SSF48452">
    <property type="entry name" value="TPR-like"/>
    <property type="match status" value="1"/>
</dbReference>
<feature type="domain" description="OmpR/PhoB-type" evidence="5">
    <location>
        <begin position="234"/>
        <end position="307"/>
    </location>
</feature>
<protein>
    <submittedName>
        <fullName evidence="6">Winged helix-turn-helix domain-containing protein</fullName>
    </submittedName>
</protein>
<dbReference type="SMART" id="SM00028">
    <property type="entry name" value="TPR"/>
    <property type="match status" value="2"/>
</dbReference>
<keyword evidence="4" id="KW-0802">TPR repeat</keyword>
<feature type="repeat" description="TPR" evidence="4">
    <location>
        <begin position="91"/>
        <end position="124"/>
    </location>
</feature>
<dbReference type="EMBL" id="JAWJBA010000009">
    <property type="protein sequence ID" value="MDV2686485.1"/>
    <property type="molecule type" value="Genomic_DNA"/>
</dbReference>
<dbReference type="InterPro" id="IPR016032">
    <property type="entry name" value="Sig_transdc_resp-reg_C-effctor"/>
</dbReference>
<dbReference type="CDD" id="cd00383">
    <property type="entry name" value="trans_reg_C"/>
    <property type="match status" value="1"/>
</dbReference>
<dbReference type="InterPro" id="IPR019734">
    <property type="entry name" value="TPR_rpt"/>
</dbReference>
<proteinExistence type="predicted"/>